<feature type="signal peptide" evidence="8">
    <location>
        <begin position="1"/>
        <end position="17"/>
    </location>
</feature>
<keyword evidence="5 6" id="KW-0378">Hydrolase</keyword>
<keyword evidence="8" id="KW-0732">Signal</keyword>
<dbReference type="InterPro" id="IPR000223">
    <property type="entry name" value="Pept_S26A_signal_pept_1"/>
</dbReference>
<evidence type="ECO:0000256" key="6">
    <source>
        <dbReference type="RuleBase" id="RU362042"/>
    </source>
</evidence>
<dbReference type="PANTHER" id="PTHR43390:SF1">
    <property type="entry name" value="CHLOROPLAST PROCESSING PEPTIDASE"/>
    <property type="match status" value="1"/>
</dbReference>
<evidence type="ECO:0000313" key="10">
    <source>
        <dbReference type="EMBL" id="QPD04223.1"/>
    </source>
</evidence>
<dbReference type="InterPro" id="IPR019758">
    <property type="entry name" value="Pept_S26A_signal_pept_1_CS"/>
</dbReference>
<dbReference type="KEGG" id="nkf:Nkreftii_001997"/>
<dbReference type="NCBIfam" id="TIGR02227">
    <property type="entry name" value="sigpep_I_bact"/>
    <property type="match status" value="1"/>
</dbReference>
<dbReference type="InterPro" id="IPR019533">
    <property type="entry name" value="Peptidase_S26"/>
</dbReference>
<dbReference type="PANTHER" id="PTHR43390">
    <property type="entry name" value="SIGNAL PEPTIDASE I"/>
    <property type="match status" value="1"/>
</dbReference>
<proteinExistence type="inferred from homology"/>
<evidence type="ECO:0000256" key="3">
    <source>
        <dbReference type="ARBA" id="ARBA00013208"/>
    </source>
</evidence>
<dbReference type="GO" id="GO:0006465">
    <property type="term" value="P:signal peptide processing"/>
    <property type="evidence" value="ECO:0007669"/>
    <property type="project" value="InterPro"/>
</dbReference>
<dbReference type="PROSITE" id="PS00761">
    <property type="entry name" value="SPASE_I_3"/>
    <property type="match status" value="1"/>
</dbReference>
<evidence type="ECO:0000313" key="11">
    <source>
        <dbReference type="Proteomes" id="UP000593737"/>
    </source>
</evidence>
<dbReference type="GO" id="GO:0009003">
    <property type="term" value="F:signal peptidase activity"/>
    <property type="evidence" value="ECO:0007669"/>
    <property type="project" value="UniProtKB-EC"/>
</dbReference>
<accession>A0A7S8FE85</accession>
<gene>
    <name evidence="10" type="ORF">Nkreftii_001997</name>
</gene>
<dbReference type="InterPro" id="IPR036286">
    <property type="entry name" value="LexA/Signal_pep-like_sf"/>
</dbReference>
<feature type="coiled-coil region" evidence="7">
    <location>
        <begin position="115"/>
        <end position="142"/>
    </location>
</feature>
<name>A0A7S8FE85_9BACT</name>
<dbReference type="Gene3D" id="2.10.109.10">
    <property type="entry name" value="Umud Fragment, subunit A"/>
    <property type="match status" value="1"/>
</dbReference>
<dbReference type="CDD" id="cd06530">
    <property type="entry name" value="S26_SPase_I"/>
    <property type="match status" value="1"/>
</dbReference>
<evidence type="ECO:0000256" key="7">
    <source>
        <dbReference type="SAM" id="Coils"/>
    </source>
</evidence>
<dbReference type="EC" id="3.4.21.89" evidence="3 6"/>
<evidence type="ECO:0000256" key="2">
    <source>
        <dbReference type="ARBA" id="ARBA00009370"/>
    </source>
</evidence>
<keyword evidence="7" id="KW-0175">Coiled coil</keyword>
<feature type="chain" id="PRO_5033019437" description="Signal peptidase I" evidence="8">
    <location>
        <begin position="18"/>
        <end position="318"/>
    </location>
</feature>
<reference evidence="10 11" key="1">
    <citation type="journal article" date="2020" name="ISME J.">
        <title>Enrichment and physiological characterization of a novel comammox Nitrospira indicates ammonium inhibition of complete nitrification.</title>
        <authorList>
            <person name="Sakoula D."/>
            <person name="Koch H."/>
            <person name="Frank J."/>
            <person name="Jetten M.S.M."/>
            <person name="van Kessel M.A.H.J."/>
            <person name="Lucker S."/>
        </authorList>
    </citation>
    <scope>NUCLEOTIDE SEQUENCE [LARGE SCALE GENOMIC DNA]</scope>
    <source>
        <strain evidence="10">Comreactor17</strain>
    </source>
</reference>
<dbReference type="AlphaFoldDB" id="A0A7S8FE85"/>
<dbReference type="EMBL" id="CP047423">
    <property type="protein sequence ID" value="QPD04223.1"/>
    <property type="molecule type" value="Genomic_DNA"/>
</dbReference>
<keyword evidence="6" id="KW-0645">Protease</keyword>
<dbReference type="GO" id="GO:0016020">
    <property type="term" value="C:membrane"/>
    <property type="evidence" value="ECO:0007669"/>
    <property type="project" value="UniProtKB-SubCell"/>
</dbReference>
<evidence type="ECO:0000256" key="1">
    <source>
        <dbReference type="ARBA" id="ARBA00000677"/>
    </source>
</evidence>
<evidence type="ECO:0000256" key="8">
    <source>
        <dbReference type="SAM" id="SignalP"/>
    </source>
</evidence>
<dbReference type="SUPFAM" id="SSF51306">
    <property type="entry name" value="LexA/Signal peptidase"/>
    <property type="match status" value="1"/>
</dbReference>
<dbReference type="Pfam" id="PF10502">
    <property type="entry name" value="Peptidase_S26"/>
    <property type="match status" value="1"/>
</dbReference>
<sequence>MCLLIACMGLWAGCSSAPSPVSHRDQEPKSVFQQLAHLEVSSNRLYRAVVDQADVVGYSRQLELQSDLAGPLLPADFEPIQRSFAGSLKVMLFDLSPADFWEQHLAEHYAEILSIKEAQRLVDEYEREILNASSQVQLLRRSFVTDRLPTLLPVVRARSQTFEISHEAMIPTFLPGDHVIVNRVAYQTATPRRGDVVLYRYPDEEGKLLLHRVIGLPGDLIEIRAQALSVNGEPMTESYVQHTDRSLAPGNVRDHVGPMIVPPDTYYVLGDNREESLDSRFLGPIRRTQILGQVVFIYWSVDDDLRTPRWDRLNQPVH</sequence>
<organism evidence="10 11">
    <name type="scientific">Candidatus Nitrospira kreftii</name>
    <dbReference type="NCBI Taxonomy" id="2652173"/>
    <lineage>
        <taxon>Bacteria</taxon>
        <taxon>Pseudomonadati</taxon>
        <taxon>Nitrospirota</taxon>
        <taxon>Nitrospiria</taxon>
        <taxon>Nitrospirales</taxon>
        <taxon>Nitrospiraceae</taxon>
        <taxon>Nitrospira</taxon>
    </lineage>
</organism>
<comment type="subcellular location">
    <subcellularLocation>
        <location evidence="6">Membrane</location>
        <topology evidence="6">Single-pass type II membrane protein</topology>
    </subcellularLocation>
</comment>
<comment type="similarity">
    <text evidence="2 6">Belongs to the peptidase S26 family.</text>
</comment>
<feature type="domain" description="Peptidase S26" evidence="9">
    <location>
        <begin position="159"/>
        <end position="299"/>
    </location>
</feature>
<dbReference type="GO" id="GO:0004252">
    <property type="term" value="F:serine-type endopeptidase activity"/>
    <property type="evidence" value="ECO:0007669"/>
    <property type="project" value="InterPro"/>
</dbReference>
<dbReference type="PRINTS" id="PR00727">
    <property type="entry name" value="LEADERPTASE"/>
</dbReference>
<comment type="catalytic activity">
    <reaction evidence="1 6">
        <text>Cleavage of hydrophobic, N-terminal signal or leader sequences from secreted and periplasmic proteins.</text>
        <dbReference type="EC" id="3.4.21.89"/>
    </reaction>
</comment>
<protein>
    <recommendedName>
        <fullName evidence="4 6">Signal peptidase I</fullName>
        <ecNumber evidence="3 6">3.4.21.89</ecNumber>
    </recommendedName>
</protein>
<dbReference type="Proteomes" id="UP000593737">
    <property type="component" value="Chromosome"/>
</dbReference>
<evidence type="ECO:0000259" key="9">
    <source>
        <dbReference type="Pfam" id="PF10502"/>
    </source>
</evidence>
<evidence type="ECO:0000256" key="5">
    <source>
        <dbReference type="ARBA" id="ARBA00022801"/>
    </source>
</evidence>
<evidence type="ECO:0000256" key="4">
    <source>
        <dbReference type="ARBA" id="ARBA00019232"/>
    </source>
</evidence>